<keyword evidence="2" id="KW-1185">Reference proteome</keyword>
<dbReference type="OrthoDB" id="10585322at2759"/>
<proteinExistence type="predicted"/>
<dbReference type="Proteomes" id="UP000886653">
    <property type="component" value="Unassembled WGS sequence"/>
</dbReference>
<evidence type="ECO:0000313" key="1">
    <source>
        <dbReference type="EMBL" id="KAG0151753.1"/>
    </source>
</evidence>
<accession>A0A9P6NT46</accession>
<protein>
    <submittedName>
        <fullName evidence="1">Uncharacterized protein</fullName>
    </submittedName>
</protein>
<dbReference type="AlphaFoldDB" id="A0A9P6NT46"/>
<name>A0A9P6NT46_9BASI</name>
<reference evidence="1" key="1">
    <citation type="submission" date="2013-11" db="EMBL/GenBank/DDBJ databases">
        <title>Genome sequence of the fusiform rust pathogen reveals effectors for host alternation and coevolution with pine.</title>
        <authorList>
            <consortium name="DOE Joint Genome Institute"/>
            <person name="Smith K."/>
            <person name="Pendleton A."/>
            <person name="Kubisiak T."/>
            <person name="Anderson C."/>
            <person name="Salamov A."/>
            <person name="Aerts A."/>
            <person name="Riley R."/>
            <person name="Clum A."/>
            <person name="Lindquist E."/>
            <person name="Ence D."/>
            <person name="Campbell M."/>
            <person name="Kronenberg Z."/>
            <person name="Feau N."/>
            <person name="Dhillon B."/>
            <person name="Hamelin R."/>
            <person name="Burleigh J."/>
            <person name="Smith J."/>
            <person name="Yandell M."/>
            <person name="Nelson C."/>
            <person name="Grigoriev I."/>
            <person name="Davis J."/>
        </authorList>
    </citation>
    <scope>NUCLEOTIDE SEQUENCE</scope>
    <source>
        <strain evidence="1">G11</strain>
    </source>
</reference>
<sequence>MSDKMKRTSSVDFKSFTIENLSDPDTKSILSSNPTLVNLKTIKSPSDPIDQVSQEQRGHYFWKKNIKKLEKNLSTTVPKLSKSIINRFGLGSYSLGQRWRKSLKNRQDHNTIINFGFQSQEEIFVTGRPSPSSSSSTTTTSDHKSFKETSIWIKDFYTSSSSLTQIQSINSQRISYDSSFTTINYTDLIRNSVGSDLSFRCRGLISSTEEVGLGLGRNL</sequence>
<comment type="caution">
    <text evidence="1">The sequence shown here is derived from an EMBL/GenBank/DDBJ whole genome shotgun (WGS) entry which is preliminary data.</text>
</comment>
<dbReference type="EMBL" id="MU167211">
    <property type="protein sequence ID" value="KAG0151753.1"/>
    <property type="molecule type" value="Genomic_DNA"/>
</dbReference>
<organism evidence="1 2">
    <name type="scientific">Cronartium quercuum f. sp. fusiforme G11</name>
    <dbReference type="NCBI Taxonomy" id="708437"/>
    <lineage>
        <taxon>Eukaryota</taxon>
        <taxon>Fungi</taxon>
        <taxon>Dikarya</taxon>
        <taxon>Basidiomycota</taxon>
        <taxon>Pucciniomycotina</taxon>
        <taxon>Pucciniomycetes</taxon>
        <taxon>Pucciniales</taxon>
        <taxon>Coleosporiaceae</taxon>
        <taxon>Cronartium</taxon>
    </lineage>
</organism>
<gene>
    <name evidence="1" type="ORF">CROQUDRAFT_464523</name>
</gene>
<evidence type="ECO:0000313" key="2">
    <source>
        <dbReference type="Proteomes" id="UP000886653"/>
    </source>
</evidence>